<gene>
    <name evidence="1" type="ORF">SAMN05192560_1891</name>
</gene>
<proteinExistence type="predicted"/>
<name>A0A239AHH5_9PROT</name>
<dbReference type="Proteomes" id="UP000198305">
    <property type="component" value="Unassembled WGS sequence"/>
</dbReference>
<evidence type="ECO:0000313" key="2">
    <source>
        <dbReference type="Proteomes" id="UP000198305"/>
    </source>
</evidence>
<dbReference type="InterPro" id="IPR011990">
    <property type="entry name" value="TPR-like_helical_dom_sf"/>
</dbReference>
<dbReference type="Gene3D" id="1.25.40.10">
    <property type="entry name" value="Tetratricopeptide repeat domain"/>
    <property type="match status" value="1"/>
</dbReference>
<keyword evidence="2" id="KW-1185">Reference proteome</keyword>
<dbReference type="SUPFAM" id="SSF48452">
    <property type="entry name" value="TPR-like"/>
    <property type="match status" value="1"/>
</dbReference>
<reference evidence="2" key="1">
    <citation type="submission" date="2017-06" db="EMBL/GenBank/DDBJ databases">
        <authorList>
            <person name="Varghese N."/>
            <person name="Submissions S."/>
        </authorList>
    </citation>
    <scope>NUCLEOTIDE SEQUENCE [LARGE SCALE GENOMIC DNA]</scope>
    <source>
        <strain evidence="2">Ca-68</strain>
    </source>
</reference>
<organism evidence="1 2">
    <name type="scientific">Methylobacillus rhizosphaerae</name>
    <dbReference type="NCBI Taxonomy" id="551994"/>
    <lineage>
        <taxon>Bacteria</taxon>
        <taxon>Pseudomonadati</taxon>
        <taxon>Pseudomonadota</taxon>
        <taxon>Betaproteobacteria</taxon>
        <taxon>Nitrosomonadales</taxon>
        <taxon>Methylophilaceae</taxon>
        <taxon>Methylobacillus</taxon>
    </lineage>
</organism>
<protein>
    <submittedName>
        <fullName evidence="1">MxaK protein</fullName>
    </submittedName>
</protein>
<dbReference type="AlphaFoldDB" id="A0A239AHH5"/>
<dbReference type="EMBL" id="FZOA01000007">
    <property type="protein sequence ID" value="SNR94393.1"/>
    <property type="molecule type" value="Genomic_DNA"/>
</dbReference>
<evidence type="ECO:0000313" key="1">
    <source>
        <dbReference type="EMBL" id="SNR94393.1"/>
    </source>
</evidence>
<accession>A0A239AHH5</accession>
<sequence length="184" mass="20287">MEKQLKIKNAIASLVLVTGLVGAGITLHQIRQAEQVNHALRTGGEVSSEETYALQRKFAEAYFQGAAKNYKHAVQNYGQLLENLEKKGDVDPELRAKIFYNIGNNLFRSGLIRMVNSDGSLQDDAKYAYAQAVVAYEQALKQNPAQSEAKFNLSLLHAVIPANMQIGKREQTGMELSNLPIGLP</sequence>
<dbReference type="OrthoDB" id="8536394at2"/>
<dbReference type="RefSeq" id="WP_089375971.1">
    <property type="nucleotide sequence ID" value="NZ_FZOA01000007.1"/>
</dbReference>